<dbReference type="EMBL" id="JAECZC010000012">
    <property type="protein sequence ID" value="MBH8562378.1"/>
    <property type="molecule type" value="Genomic_DNA"/>
</dbReference>
<sequence length="222" mass="25631">MRYVCMNAKNLQVNHTKYSRVVKSVLDRVVAAIALLILSPVMLIIGIAIYFQMGSPVIFTQPRPGKKARIFKFYKFRTMTNECDAEGNLLPDEERLTNFGQFLRQTSLDELPQLWNVLKGDMSFVGPRPLLVEYLDRYTPEQARRHEVEPGITGWAQINGRRILDGLWEKKFKLDVWYVNNWSLWLDFKILLLTILKVLQQEAISQPGHATGEEFKGSKTGQ</sequence>
<accession>A0A8J7LAB5</accession>
<dbReference type="AlphaFoldDB" id="A0A8J7LAB5"/>
<comment type="caution">
    <text evidence="5">The sequence shown here is derived from an EMBL/GenBank/DDBJ whole genome shotgun (WGS) entry which is preliminary data.</text>
</comment>
<feature type="transmembrane region" description="Helical" evidence="2">
    <location>
        <begin position="29"/>
        <end position="51"/>
    </location>
</feature>
<evidence type="ECO:0000313" key="5">
    <source>
        <dbReference type="EMBL" id="MBH8562401.1"/>
    </source>
</evidence>
<dbReference type="PANTHER" id="PTHR30576">
    <property type="entry name" value="COLANIC BIOSYNTHESIS UDP-GLUCOSE LIPID CARRIER TRANSFERASE"/>
    <property type="match status" value="1"/>
</dbReference>
<dbReference type="EMBL" id="JAECZC010000012">
    <property type="protein sequence ID" value="MBH8562401.1"/>
    <property type="molecule type" value="Genomic_DNA"/>
</dbReference>
<dbReference type="Pfam" id="PF02397">
    <property type="entry name" value="Bac_transf"/>
    <property type="match status" value="1"/>
</dbReference>
<proteinExistence type="inferred from homology"/>
<dbReference type="Proteomes" id="UP000632766">
    <property type="component" value="Unassembled WGS sequence"/>
</dbReference>
<evidence type="ECO:0000313" key="4">
    <source>
        <dbReference type="EMBL" id="MBH8562378.1"/>
    </source>
</evidence>
<keyword evidence="2" id="KW-0472">Membrane</keyword>
<evidence type="ECO:0000313" key="6">
    <source>
        <dbReference type="Proteomes" id="UP000632766"/>
    </source>
</evidence>
<dbReference type="PANTHER" id="PTHR30576:SF8">
    <property type="entry name" value="UNDECAPRENYL-PHOSPHATE GALACTOSE PHOSPHOTRANSFERASE"/>
    <property type="match status" value="1"/>
</dbReference>
<gene>
    <name evidence="4" type="ORF">I8748_09360</name>
    <name evidence="5" type="ORF">I8748_09485</name>
</gene>
<keyword evidence="2" id="KW-0812">Transmembrane</keyword>
<keyword evidence="2" id="KW-1133">Transmembrane helix</keyword>
<evidence type="ECO:0000256" key="1">
    <source>
        <dbReference type="ARBA" id="ARBA00006464"/>
    </source>
</evidence>
<protein>
    <submittedName>
        <fullName evidence="5">Sugar transferase</fullName>
    </submittedName>
</protein>
<feature type="domain" description="Bacterial sugar transferase" evidence="3">
    <location>
        <begin position="23"/>
        <end position="200"/>
    </location>
</feature>
<dbReference type="GO" id="GO:0016780">
    <property type="term" value="F:phosphotransferase activity, for other substituted phosphate groups"/>
    <property type="evidence" value="ECO:0007669"/>
    <property type="project" value="TreeGrafter"/>
</dbReference>
<evidence type="ECO:0000259" key="3">
    <source>
        <dbReference type="Pfam" id="PF02397"/>
    </source>
</evidence>
<reference evidence="5 6" key="1">
    <citation type="journal article" date="2021" name="Int. J. Syst. Evol. Microbiol.">
        <title>Amazonocrinis nigriterrae gen. nov., sp. nov., Atlanticothrix silvestris gen. nov., sp. nov. and Dendronalium phyllosphericum gen. nov., sp. nov., nostocacean cyanobacteria from Brazilian environments.</title>
        <authorList>
            <person name="Alvarenga D.O."/>
            <person name="Andreote A.P.D."/>
            <person name="Branco L.H.Z."/>
            <person name="Delbaje E."/>
            <person name="Cruz R.B."/>
            <person name="Varani A.M."/>
            <person name="Fiore M.F."/>
        </authorList>
    </citation>
    <scope>NUCLEOTIDE SEQUENCE [LARGE SCALE GENOMIC DNA]</scope>
    <source>
        <strain evidence="5 6">CENA67</strain>
    </source>
</reference>
<keyword evidence="5" id="KW-0808">Transferase</keyword>
<evidence type="ECO:0000256" key="2">
    <source>
        <dbReference type="SAM" id="Phobius"/>
    </source>
</evidence>
<comment type="similarity">
    <text evidence="1">Belongs to the bacterial sugar transferase family.</text>
</comment>
<name>A0A8J7LAB5_9NOST</name>
<organism evidence="5 6">
    <name type="scientific">Amazonocrinis nigriterrae CENA67</name>
    <dbReference type="NCBI Taxonomy" id="2794033"/>
    <lineage>
        <taxon>Bacteria</taxon>
        <taxon>Bacillati</taxon>
        <taxon>Cyanobacteriota</taxon>
        <taxon>Cyanophyceae</taxon>
        <taxon>Nostocales</taxon>
        <taxon>Nostocaceae</taxon>
        <taxon>Amazonocrinis</taxon>
        <taxon>Amazonocrinis nigriterrae</taxon>
    </lineage>
</organism>
<dbReference type="InterPro" id="IPR003362">
    <property type="entry name" value="Bact_transf"/>
</dbReference>
<keyword evidence="6" id="KW-1185">Reference proteome</keyword>